<organism evidence="12 13">
    <name type="scientific">Bacteroides acidifaciens</name>
    <dbReference type="NCBI Taxonomy" id="85831"/>
    <lineage>
        <taxon>Bacteria</taxon>
        <taxon>Pseudomonadati</taxon>
        <taxon>Bacteroidota</taxon>
        <taxon>Bacteroidia</taxon>
        <taxon>Bacteroidales</taxon>
        <taxon>Bacteroidaceae</taxon>
        <taxon>Bacteroides</taxon>
    </lineage>
</organism>
<evidence type="ECO:0000256" key="4">
    <source>
        <dbReference type="ARBA" id="ARBA00022692"/>
    </source>
</evidence>
<keyword evidence="4 8" id="KW-0812">Transmembrane</keyword>
<dbReference type="InterPro" id="IPR018247">
    <property type="entry name" value="EF_Hand_1_Ca_BS"/>
</dbReference>
<dbReference type="Proteomes" id="UP000491181">
    <property type="component" value="Unassembled WGS sequence"/>
</dbReference>
<dbReference type="InterPro" id="IPR039426">
    <property type="entry name" value="TonB-dep_rcpt-like"/>
</dbReference>
<dbReference type="PROSITE" id="PS52016">
    <property type="entry name" value="TONB_DEPENDENT_REC_3"/>
    <property type="match status" value="1"/>
</dbReference>
<dbReference type="Gene3D" id="2.170.130.10">
    <property type="entry name" value="TonB-dependent receptor, plug domain"/>
    <property type="match status" value="1"/>
</dbReference>
<dbReference type="FunFam" id="2.170.130.10:FF:000003">
    <property type="entry name" value="SusC/RagA family TonB-linked outer membrane protein"/>
    <property type="match status" value="1"/>
</dbReference>
<sequence>MENFFFPMKIPQRQVWLLATFLSFGQMAFPIGNSVSGEASVASSIVQQNRRMITGTVTDSHGPVIGASVIVKGTTSGVITDVDGNFKLEVPIGATIVISYVGYKDKEIKYTGESTLKIELNENVQELQEVQVVAYGATKKVTVTGAMSSITTKDVLKSPVSSIGNALAGKMPGLSAIQTSGQPGSDDPTVYVRGVGSLNESMSQPLFLVDGVERSFFQLDPNEVEDITVLKDASATAVFGVRGANGVILVTTKRGQEGKAKVSFSTSFALQTPTRLPDFANSYEYATAYNNAQLHDGYTEAQLAFKPEAIEGFRTHSNPLAYPDTDWMDYLVRNTALQTQHNLTISGGSQRVRYFASLGVFTQDGLFNCYQKDYDDNYSYNRYNYRLNLDVDLTKTTQLRVNVGGRVNDKHTPGVDGESGLSSIETIFRGIYWAVPFSGSGIVDGKWVWADACNISSSFGDMRDAMYTYYGRGYDVTYGNTLNFDFLLEQKLNFITKGLKAHVKGAYNSSVSLTKKRRGKTPHYEPLIQSDGSVLLRRVDEENILGYEEAIGRGKDWYVEAALNYKRDFGKHHVSGLVMYNQSITYYPSGPSAFLSIPRSYIGLVGRATYDYNTRYMFDVNMGYNGSENFAPGKRFGLFPAFSVGWVISEENFMKPVKTFMDYLKMRVSYGIVGNDRVSDKSRFLYLPDVYNASNGGFYFGSGSSITTGANEAKKGNPNVTWETAAKQNYGVDAYFFNSKLKVNFDYFIEHRRDILTSRGTDPGYLAVTLPTANIGKVDNKGYEINVNWRDKINKLRYNIGFNISRTKNKIIYMDEVTYPYAYMQRTGKSVGQHFGRKFAGYFSEEDVERYATEGHGGIPDHGITPKPGDVMYMDLNGDKKIDQNDITAIGNTNYPQLSYGINYGISYKGFDISMTWAGAAKTSRMLDDVFRYPFGQTNQRSLMKYFVTDTWTQKGSAAKYPAISFVNRSNNYYDSDLWLRDASYLRLKNVEVGYSFSKKILNKMHLGSLRVYATGYNLLTFDKLDVIDPESKSAARANYPLVMVINFGLKVGF</sequence>
<comment type="caution">
    <text evidence="12">The sequence shown here is derived from an EMBL/GenBank/DDBJ whole genome shotgun (WGS) entry which is preliminary data.</text>
</comment>
<dbReference type="NCBIfam" id="TIGR04056">
    <property type="entry name" value="OMP_RagA_SusC"/>
    <property type="match status" value="1"/>
</dbReference>
<dbReference type="GO" id="GO:0009279">
    <property type="term" value="C:cell outer membrane"/>
    <property type="evidence" value="ECO:0007669"/>
    <property type="project" value="UniProtKB-SubCell"/>
</dbReference>
<keyword evidence="3 8" id="KW-1134">Transmembrane beta strand</keyword>
<evidence type="ECO:0000256" key="1">
    <source>
        <dbReference type="ARBA" id="ARBA00004571"/>
    </source>
</evidence>
<keyword evidence="2 8" id="KW-0813">Transport</keyword>
<evidence type="ECO:0000313" key="13">
    <source>
        <dbReference type="Proteomes" id="UP000491181"/>
    </source>
</evidence>
<dbReference type="NCBIfam" id="TIGR04057">
    <property type="entry name" value="SusC_RagA_signa"/>
    <property type="match status" value="1"/>
</dbReference>
<evidence type="ECO:0000256" key="5">
    <source>
        <dbReference type="ARBA" id="ARBA00023077"/>
    </source>
</evidence>
<gene>
    <name evidence="12" type="primary">susC_1</name>
    <name evidence="12" type="ORF">IMSAGC001_00272</name>
</gene>
<keyword evidence="5 9" id="KW-0798">TonB box</keyword>
<evidence type="ECO:0000256" key="6">
    <source>
        <dbReference type="ARBA" id="ARBA00023136"/>
    </source>
</evidence>
<dbReference type="InterPro" id="IPR012910">
    <property type="entry name" value="Plug_dom"/>
</dbReference>
<evidence type="ECO:0000259" key="10">
    <source>
        <dbReference type="Pfam" id="PF00593"/>
    </source>
</evidence>
<reference evidence="12 13" key="1">
    <citation type="journal article" date="2020" name="Microbiome">
        <title>Single-cell genomics of uncultured bacteria reveals dietary fiber responders in the mouse gut microbiota.</title>
        <authorList>
            <person name="Chijiiwa R."/>
            <person name="Hosokawa M."/>
            <person name="Kogawa M."/>
            <person name="Nishikawa Y."/>
            <person name="Ide K."/>
            <person name="Sakanashi C."/>
            <person name="Takahashi K."/>
            <person name="Takeyama H."/>
        </authorList>
    </citation>
    <scope>NUCLEOTIDE SEQUENCE [LARGE SCALE GENOMIC DNA]</scope>
    <source>
        <strain evidence="12">IMSAGC_001</strain>
    </source>
</reference>
<dbReference type="SUPFAM" id="SSF56935">
    <property type="entry name" value="Porins"/>
    <property type="match status" value="1"/>
</dbReference>
<name>A0A7I9ZXU6_9BACE</name>
<dbReference type="InterPro" id="IPR008969">
    <property type="entry name" value="CarboxyPept-like_regulatory"/>
</dbReference>
<dbReference type="InterPro" id="IPR036942">
    <property type="entry name" value="Beta-barrel_TonB_sf"/>
</dbReference>
<evidence type="ECO:0000259" key="11">
    <source>
        <dbReference type="Pfam" id="PF07715"/>
    </source>
</evidence>
<dbReference type="InterPro" id="IPR000531">
    <property type="entry name" value="Beta-barrel_TonB"/>
</dbReference>
<feature type="domain" description="TonB-dependent receptor-like beta-barrel" evidence="10">
    <location>
        <begin position="466"/>
        <end position="1019"/>
    </location>
</feature>
<evidence type="ECO:0000256" key="2">
    <source>
        <dbReference type="ARBA" id="ARBA00022448"/>
    </source>
</evidence>
<evidence type="ECO:0000256" key="7">
    <source>
        <dbReference type="ARBA" id="ARBA00023237"/>
    </source>
</evidence>
<dbReference type="Gene3D" id="2.40.170.20">
    <property type="entry name" value="TonB-dependent receptor, beta-barrel domain"/>
    <property type="match status" value="1"/>
</dbReference>
<comment type="subcellular location">
    <subcellularLocation>
        <location evidence="1 8">Cell outer membrane</location>
        <topology evidence="1 8">Multi-pass membrane protein</topology>
    </subcellularLocation>
</comment>
<dbReference type="InterPro" id="IPR023997">
    <property type="entry name" value="TonB-dep_OMP_SusC/RagA_CS"/>
</dbReference>
<proteinExistence type="inferred from homology"/>
<dbReference type="InterPro" id="IPR037066">
    <property type="entry name" value="Plug_dom_sf"/>
</dbReference>
<dbReference type="AlphaFoldDB" id="A0A7I9ZXU6"/>
<dbReference type="RefSeq" id="WP_279179880.1">
    <property type="nucleotide sequence ID" value="NZ_CANRQM010000004.1"/>
</dbReference>
<evidence type="ECO:0000256" key="8">
    <source>
        <dbReference type="PROSITE-ProRule" id="PRU01360"/>
    </source>
</evidence>
<comment type="similarity">
    <text evidence="8 9">Belongs to the TonB-dependent receptor family.</text>
</comment>
<accession>A0A7I9ZXU6</accession>
<dbReference type="Pfam" id="PF13715">
    <property type="entry name" value="CarbopepD_reg_2"/>
    <property type="match status" value="1"/>
</dbReference>
<dbReference type="Pfam" id="PF00593">
    <property type="entry name" value="TonB_dep_Rec_b-barrel"/>
    <property type="match status" value="1"/>
</dbReference>
<feature type="domain" description="TonB-dependent receptor plug" evidence="11">
    <location>
        <begin position="140"/>
        <end position="247"/>
    </location>
</feature>
<dbReference type="PROSITE" id="PS00018">
    <property type="entry name" value="EF_HAND_1"/>
    <property type="match status" value="1"/>
</dbReference>
<protein>
    <submittedName>
        <fullName evidence="12">TonB-dependent receptor SusC</fullName>
    </submittedName>
</protein>
<keyword evidence="12" id="KW-0675">Receptor</keyword>
<evidence type="ECO:0000256" key="3">
    <source>
        <dbReference type="ARBA" id="ARBA00022452"/>
    </source>
</evidence>
<dbReference type="Pfam" id="PF07715">
    <property type="entry name" value="Plug"/>
    <property type="match status" value="1"/>
</dbReference>
<dbReference type="InterPro" id="IPR023996">
    <property type="entry name" value="TonB-dep_OMP_SusC/RagA"/>
</dbReference>
<evidence type="ECO:0000313" key="12">
    <source>
        <dbReference type="EMBL" id="GFH84877.1"/>
    </source>
</evidence>
<evidence type="ECO:0000256" key="9">
    <source>
        <dbReference type="RuleBase" id="RU003357"/>
    </source>
</evidence>
<keyword evidence="7 8" id="KW-0998">Cell outer membrane</keyword>
<dbReference type="FunFam" id="2.60.40.1120:FF:000003">
    <property type="entry name" value="Outer membrane protein Omp121"/>
    <property type="match status" value="1"/>
</dbReference>
<dbReference type="EMBL" id="BLLS01000003">
    <property type="protein sequence ID" value="GFH84877.1"/>
    <property type="molecule type" value="Genomic_DNA"/>
</dbReference>
<dbReference type="Gene3D" id="2.60.40.1120">
    <property type="entry name" value="Carboxypeptidase-like, regulatory domain"/>
    <property type="match status" value="1"/>
</dbReference>
<keyword evidence="6 8" id="KW-0472">Membrane</keyword>
<dbReference type="SUPFAM" id="SSF49464">
    <property type="entry name" value="Carboxypeptidase regulatory domain-like"/>
    <property type="match status" value="1"/>
</dbReference>